<reference evidence="3" key="1">
    <citation type="journal article" date="2019" name="Int. J. Syst. Evol. Microbiol.">
        <title>The Global Catalogue of Microorganisms (GCM) 10K type strain sequencing project: providing services to taxonomists for standard genome sequencing and annotation.</title>
        <authorList>
            <consortium name="The Broad Institute Genomics Platform"/>
            <consortium name="The Broad Institute Genome Sequencing Center for Infectious Disease"/>
            <person name="Wu L."/>
            <person name="Ma J."/>
        </authorList>
    </citation>
    <scope>NUCLEOTIDE SEQUENCE [LARGE SCALE GENOMIC DNA]</scope>
    <source>
        <strain evidence="3">CGMCC 4.7330</strain>
    </source>
</reference>
<feature type="compositionally biased region" description="Basic and acidic residues" evidence="1">
    <location>
        <begin position="13"/>
        <end position="23"/>
    </location>
</feature>
<evidence type="ECO:0000313" key="2">
    <source>
        <dbReference type="EMBL" id="MFC3964445.1"/>
    </source>
</evidence>
<organism evidence="2 3">
    <name type="scientific">Nocardia jiangsuensis</name>
    <dbReference type="NCBI Taxonomy" id="1691563"/>
    <lineage>
        <taxon>Bacteria</taxon>
        <taxon>Bacillati</taxon>
        <taxon>Actinomycetota</taxon>
        <taxon>Actinomycetes</taxon>
        <taxon>Mycobacteriales</taxon>
        <taxon>Nocardiaceae</taxon>
        <taxon>Nocardia</taxon>
    </lineage>
</organism>
<dbReference type="RefSeq" id="WP_378614201.1">
    <property type="nucleotide sequence ID" value="NZ_JBHSAX010000017.1"/>
</dbReference>
<protein>
    <submittedName>
        <fullName evidence="2">Antitoxin</fullName>
    </submittedName>
</protein>
<feature type="compositionally biased region" description="Pro residues" evidence="1">
    <location>
        <begin position="61"/>
        <end position="70"/>
    </location>
</feature>
<dbReference type="Proteomes" id="UP001595696">
    <property type="component" value="Unassembled WGS sequence"/>
</dbReference>
<gene>
    <name evidence="2" type="ORF">ACFO0B_20880</name>
</gene>
<sequence length="70" mass="7445">MSFADNLKGLVSKGKDAAAKNSDKINQAVDKAGDFVDHKTKGKYRSQIVKGKEAAKKVVPPQQPPGGPRP</sequence>
<keyword evidence="3" id="KW-1185">Reference proteome</keyword>
<name>A0ABV8DWW6_9NOCA</name>
<dbReference type="EMBL" id="JBHSAX010000017">
    <property type="protein sequence ID" value="MFC3964445.1"/>
    <property type="molecule type" value="Genomic_DNA"/>
</dbReference>
<dbReference type="Pfam" id="PF14013">
    <property type="entry name" value="MT0933_antitox"/>
    <property type="match status" value="1"/>
</dbReference>
<evidence type="ECO:0000256" key="1">
    <source>
        <dbReference type="SAM" id="MobiDB-lite"/>
    </source>
</evidence>
<comment type="caution">
    <text evidence="2">The sequence shown here is derived from an EMBL/GenBank/DDBJ whole genome shotgun (WGS) entry which is preliminary data.</text>
</comment>
<evidence type="ECO:0000313" key="3">
    <source>
        <dbReference type="Proteomes" id="UP001595696"/>
    </source>
</evidence>
<proteinExistence type="predicted"/>
<feature type="region of interest" description="Disordered" evidence="1">
    <location>
        <begin position="38"/>
        <end position="70"/>
    </location>
</feature>
<accession>A0ABV8DWW6</accession>
<dbReference type="InterPro" id="IPR028037">
    <property type="entry name" value="Antitoxin_Rv0909/MT0933"/>
</dbReference>
<feature type="region of interest" description="Disordered" evidence="1">
    <location>
        <begin position="1"/>
        <end position="25"/>
    </location>
</feature>